<dbReference type="Gramene" id="EOY13985">
    <property type="protein sequence ID" value="EOY13985"/>
    <property type="gene ID" value="TCM_032968"/>
</dbReference>
<dbReference type="FunCoup" id="A0A061F9F5">
    <property type="interactions" value="167"/>
</dbReference>
<dbReference type="STRING" id="3641.A0A061F9F5"/>
<dbReference type="HOGENOM" id="CLU_089574_3_2_1"/>
<accession>A0A061F9F5</accession>
<dbReference type="AlphaFoldDB" id="A0A061F9F5"/>
<evidence type="ECO:0000259" key="1">
    <source>
        <dbReference type="PROSITE" id="PS50206"/>
    </source>
</evidence>
<dbReference type="Proteomes" id="UP000026915">
    <property type="component" value="Chromosome 7"/>
</dbReference>
<dbReference type="EMBL" id="CM001885">
    <property type="protein sequence ID" value="EOY13985.1"/>
    <property type="molecule type" value="Genomic_DNA"/>
</dbReference>
<dbReference type="InterPro" id="IPR001763">
    <property type="entry name" value="Rhodanese-like_dom"/>
</dbReference>
<name>A0A061F9F5_THECC</name>
<organism evidence="2 3">
    <name type="scientific">Theobroma cacao</name>
    <name type="common">Cacao</name>
    <name type="synonym">Cocoa</name>
    <dbReference type="NCBI Taxonomy" id="3641"/>
    <lineage>
        <taxon>Eukaryota</taxon>
        <taxon>Viridiplantae</taxon>
        <taxon>Streptophyta</taxon>
        <taxon>Embryophyta</taxon>
        <taxon>Tracheophyta</taxon>
        <taxon>Spermatophyta</taxon>
        <taxon>Magnoliopsida</taxon>
        <taxon>eudicotyledons</taxon>
        <taxon>Gunneridae</taxon>
        <taxon>Pentapetalae</taxon>
        <taxon>rosids</taxon>
        <taxon>malvids</taxon>
        <taxon>Malvales</taxon>
        <taxon>Malvaceae</taxon>
        <taxon>Byttnerioideae</taxon>
        <taxon>Theobroma</taxon>
    </lineage>
</organism>
<dbReference type="SMART" id="SM00450">
    <property type="entry name" value="RHOD"/>
    <property type="match status" value="1"/>
</dbReference>
<dbReference type="PANTHER" id="PTHR44542:SF14">
    <property type="entry name" value="PROTEIN HIGH ARSENIC CONTENT 1, MITOCHONDRIAL-RELATED"/>
    <property type="match status" value="1"/>
</dbReference>
<feature type="domain" description="Rhodanese" evidence="1">
    <location>
        <begin position="26"/>
        <end position="126"/>
    </location>
</feature>
<dbReference type="eggNOG" id="KOG1530">
    <property type="taxonomic scope" value="Eukaryota"/>
</dbReference>
<evidence type="ECO:0000313" key="3">
    <source>
        <dbReference type="Proteomes" id="UP000026915"/>
    </source>
</evidence>
<dbReference type="CDD" id="cd00158">
    <property type="entry name" value="RHOD"/>
    <property type="match status" value="1"/>
</dbReference>
<gene>
    <name evidence="2" type="ORF">TCM_032968</name>
</gene>
<dbReference type="OMA" id="HLVVGCN"/>
<dbReference type="Gene3D" id="3.40.250.10">
    <property type="entry name" value="Rhodanese-like domain"/>
    <property type="match status" value="1"/>
</dbReference>
<protein>
    <submittedName>
        <fullName evidence="2">Rhodanese/Cell cycle control phosphatase superfamily protein, putative</fullName>
    </submittedName>
</protein>
<dbReference type="PROSITE" id="PS50206">
    <property type="entry name" value="RHODANESE_3"/>
    <property type="match status" value="1"/>
</dbReference>
<dbReference type="InterPro" id="IPR036873">
    <property type="entry name" value="Rhodanese-like_dom_sf"/>
</dbReference>
<keyword evidence="3" id="KW-1185">Reference proteome</keyword>
<proteinExistence type="predicted"/>
<dbReference type="SUPFAM" id="SSF52821">
    <property type="entry name" value="Rhodanese/Cell cycle control phosphatase"/>
    <property type="match status" value="1"/>
</dbReference>
<dbReference type="InterPro" id="IPR044684">
    <property type="entry name" value="STR17/STR18/HARC1-like"/>
</dbReference>
<reference evidence="2 3" key="1">
    <citation type="journal article" date="2013" name="Genome Biol.">
        <title>The genome sequence of the most widely cultivated cacao type and its use to identify candidate genes regulating pod color.</title>
        <authorList>
            <person name="Motamayor J.C."/>
            <person name="Mockaitis K."/>
            <person name="Schmutz J."/>
            <person name="Haiminen N."/>
            <person name="Iii D.L."/>
            <person name="Cornejo O."/>
            <person name="Findley S.D."/>
            <person name="Zheng P."/>
            <person name="Utro F."/>
            <person name="Royaert S."/>
            <person name="Saski C."/>
            <person name="Jenkins J."/>
            <person name="Podicheti R."/>
            <person name="Zhao M."/>
            <person name="Scheffler B.E."/>
            <person name="Stack J.C."/>
            <person name="Feltus F.A."/>
            <person name="Mustiga G.M."/>
            <person name="Amores F."/>
            <person name="Phillips W."/>
            <person name="Marelli J.P."/>
            <person name="May G.D."/>
            <person name="Shapiro H."/>
            <person name="Ma J."/>
            <person name="Bustamante C.D."/>
            <person name="Schnell R.J."/>
            <person name="Main D."/>
            <person name="Gilbert D."/>
            <person name="Parida L."/>
            <person name="Kuhn D.N."/>
        </authorList>
    </citation>
    <scope>NUCLEOTIDE SEQUENCE [LARGE SCALE GENOMIC DNA]</scope>
    <source>
        <strain evidence="3">cv. Matina 1-6</strain>
    </source>
</reference>
<dbReference type="PANTHER" id="PTHR44542">
    <property type="entry name" value="THIOSULFATE SULFURTRANSFERASE 18"/>
    <property type="match status" value="1"/>
</dbReference>
<dbReference type="GO" id="GO:0003824">
    <property type="term" value="F:catalytic activity"/>
    <property type="evidence" value="ECO:0007669"/>
    <property type="project" value="InterPro"/>
</dbReference>
<dbReference type="Pfam" id="PF00581">
    <property type="entry name" value="Rhodanese"/>
    <property type="match status" value="1"/>
</dbReference>
<dbReference type="InParanoid" id="A0A061F9F5"/>
<sequence length="140" mass="15453">MNYKLQYICRPEDIATVNVHAAKDLLGSSHCYLDVRTPAESCKSHITNASNVPYMFITQEGRVKNLEFLTQVSSLLKKDDLIVVGCNSGGRFLGACVDLLNVGYEDVSNMEGSYSGWVDSGLVGHGKPSEELKNFCKFRP</sequence>
<evidence type="ECO:0000313" key="2">
    <source>
        <dbReference type="EMBL" id="EOY13985.1"/>
    </source>
</evidence>